<organism evidence="3 4">
    <name type="scientific">Psittacicella hinzii</name>
    <dbReference type="NCBI Taxonomy" id="2028575"/>
    <lineage>
        <taxon>Bacteria</taxon>
        <taxon>Pseudomonadati</taxon>
        <taxon>Pseudomonadota</taxon>
        <taxon>Gammaproteobacteria</taxon>
        <taxon>Pasteurellales</taxon>
        <taxon>Psittacicellaceae</taxon>
        <taxon>Psittacicella</taxon>
    </lineage>
</organism>
<keyword evidence="4" id="KW-1185">Reference proteome</keyword>
<dbReference type="Pfam" id="PF05876">
    <property type="entry name" value="GpA_ATPase"/>
    <property type="match status" value="1"/>
</dbReference>
<feature type="domain" description="Phage terminase large subunit GpA ATPase" evidence="1">
    <location>
        <begin position="100"/>
        <end position="352"/>
    </location>
</feature>
<gene>
    <name evidence="3" type="ORF">CKF54_00430</name>
</gene>
<evidence type="ECO:0000313" key="4">
    <source>
        <dbReference type="Proteomes" id="UP000265691"/>
    </source>
</evidence>
<evidence type="ECO:0000259" key="2">
    <source>
        <dbReference type="Pfam" id="PF20454"/>
    </source>
</evidence>
<name>A0A3A1YAX6_9GAMM</name>
<dbReference type="EMBL" id="NRHC01000002">
    <property type="protein sequence ID" value="RIY34496.1"/>
    <property type="molecule type" value="Genomic_DNA"/>
</dbReference>
<dbReference type="InterPro" id="IPR046453">
    <property type="entry name" value="GpA_ATPase"/>
</dbReference>
<dbReference type="OrthoDB" id="5181253at2"/>
<dbReference type="GO" id="GO:0016887">
    <property type="term" value="F:ATP hydrolysis activity"/>
    <property type="evidence" value="ECO:0007669"/>
    <property type="project" value="InterPro"/>
</dbReference>
<reference evidence="3 4" key="1">
    <citation type="submission" date="2017-08" db="EMBL/GenBank/DDBJ databases">
        <title>Reclassification of Bisgaard taxon 37 and 44.</title>
        <authorList>
            <person name="Christensen H."/>
        </authorList>
    </citation>
    <scope>NUCLEOTIDE SEQUENCE [LARGE SCALE GENOMIC DNA]</scope>
    <source>
        <strain evidence="3 4">B96_3</strain>
    </source>
</reference>
<dbReference type="GO" id="GO:0004519">
    <property type="term" value="F:endonuclease activity"/>
    <property type="evidence" value="ECO:0007669"/>
    <property type="project" value="InterPro"/>
</dbReference>
<evidence type="ECO:0000313" key="3">
    <source>
        <dbReference type="EMBL" id="RIY34496.1"/>
    </source>
</evidence>
<evidence type="ECO:0000259" key="1">
    <source>
        <dbReference type="Pfam" id="PF05876"/>
    </source>
</evidence>
<sequence>MKKNQIDNIDDVDLLEEELLAGTTLVAAENLVTDYEVREFVAKNNFNGLPPLPSFYDFFSSIIDILKPEPLEPVSTTIERIMRIPATRGLSKPFSVRGRAAYMREPLDTLNSRHYNELIFMGCARSGKTQALVTGFASYAMYTARPIIVFQMNGEKALEFAKKEFIPTVNASPDLAKLLGTSREDKNLTMYKLKSGSYVLIRKPAVADMASTTIQCVALTDFDRMPTNVEGEGNPWDLAKARTTTYGIDAMAVAESSPGFDVKNPDKRLDPHDSYSCDGIAALYNVGDKRCYYFQCLACQEYFWATPETITYDVIEGNIRGSSKTARVECPHCGRHHTDQERIRHLIPKGVWLKKGQKIDKHGNITGEVVENTRASFWLRAPACGFISLEEIVFRYLTAKQQYEDTGDDQSLKVVVNTTFGDPYVPVASKGAAEAVYQKELDSAMNNEIGVAPRDTVSIVACVDVQNGKDSRFIVQIFAYTREGKIHLIDRFSIRKWKGKKIHTDINDSTDWEAIEYDVMEYRARIKDTNLTMRPRMTLVDSGGRNYTTDNAYNFYEHIVRSGKSARLRLVKGMTTPLNFNGGQAWAVWDTAVRKDTKLAKRGFRLFKIFPDPFKNMVYNLLQRPLDQPKSISFNKGIPKEVYEELAAESLGLDGKYSLDAPDKRNEALDLFVYFLAYLQESNLELSVRMGRSNAEICTAEEGNINAFDAVTNTPVIDASPQQDESEEELEAEIVDDFNFGRRKLF</sequence>
<dbReference type="AlphaFoldDB" id="A0A3A1YAX6"/>
<proteinExistence type="predicted"/>
<dbReference type="RefSeq" id="WP_119524255.1">
    <property type="nucleotide sequence ID" value="NZ_NRHC01000002.1"/>
</dbReference>
<accession>A0A3A1YAX6</accession>
<protein>
    <submittedName>
        <fullName evidence="3">Uncharacterized protein</fullName>
    </submittedName>
</protein>
<dbReference type="InterPro" id="IPR046454">
    <property type="entry name" value="GpA_endonuclease"/>
</dbReference>
<dbReference type="Pfam" id="PF20454">
    <property type="entry name" value="GpA_nuclease"/>
    <property type="match status" value="1"/>
</dbReference>
<dbReference type="PANTHER" id="PTHR34413:SF2">
    <property type="entry name" value="PROPHAGE TAIL FIBER ASSEMBLY PROTEIN HOMOLOG TFAE-RELATED"/>
    <property type="match status" value="1"/>
</dbReference>
<feature type="domain" description="Terminase large subunit GpA endonuclease" evidence="2">
    <location>
        <begin position="375"/>
        <end position="685"/>
    </location>
</feature>
<dbReference type="Proteomes" id="UP000265691">
    <property type="component" value="Unassembled WGS sequence"/>
</dbReference>
<dbReference type="PANTHER" id="PTHR34413">
    <property type="entry name" value="PROPHAGE TAIL FIBER ASSEMBLY PROTEIN HOMOLOG TFAE-RELATED-RELATED"/>
    <property type="match status" value="1"/>
</dbReference>
<comment type="caution">
    <text evidence="3">The sequence shown here is derived from an EMBL/GenBank/DDBJ whole genome shotgun (WGS) entry which is preliminary data.</text>
</comment>
<dbReference type="InterPro" id="IPR051220">
    <property type="entry name" value="TFA_Chaperone"/>
</dbReference>